<evidence type="ECO:0000313" key="3">
    <source>
        <dbReference type="Proteomes" id="UP001356427"/>
    </source>
</evidence>
<dbReference type="Gene3D" id="3.90.320.10">
    <property type="match status" value="1"/>
</dbReference>
<dbReference type="PANTHER" id="PTHR46609:SF8">
    <property type="entry name" value="YQAJ VIRAL RECOMBINASE DOMAIN-CONTAINING PROTEIN"/>
    <property type="match status" value="1"/>
</dbReference>
<dbReference type="GO" id="GO:0006281">
    <property type="term" value="P:DNA repair"/>
    <property type="evidence" value="ECO:0007669"/>
    <property type="project" value="UniProtKB-ARBA"/>
</dbReference>
<reference evidence="2 3" key="1">
    <citation type="submission" date="2021-04" db="EMBL/GenBank/DDBJ databases">
        <authorList>
            <person name="De Guttry C."/>
            <person name="Zahm M."/>
            <person name="Klopp C."/>
            <person name="Cabau C."/>
            <person name="Louis A."/>
            <person name="Berthelot C."/>
            <person name="Parey E."/>
            <person name="Roest Crollius H."/>
            <person name="Montfort J."/>
            <person name="Robinson-Rechavi M."/>
            <person name="Bucao C."/>
            <person name="Bouchez O."/>
            <person name="Gislard M."/>
            <person name="Lluch J."/>
            <person name="Milhes M."/>
            <person name="Lampietro C."/>
            <person name="Lopez Roques C."/>
            <person name="Donnadieu C."/>
            <person name="Braasch I."/>
            <person name="Desvignes T."/>
            <person name="Postlethwait J."/>
            <person name="Bobe J."/>
            <person name="Wedekind C."/>
            <person name="Guiguen Y."/>
        </authorList>
    </citation>
    <scope>NUCLEOTIDE SEQUENCE [LARGE SCALE GENOMIC DNA]</scope>
    <source>
        <strain evidence="2">Cs_M1</strain>
        <tissue evidence="2">Blood</tissue>
    </source>
</reference>
<dbReference type="InterPro" id="IPR019080">
    <property type="entry name" value="YqaJ_viral_recombinase"/>
</dbReference>
<proteinExistence type="predicted"/>
<evidence type="ECO:0000313" key="2">
    <source>
        <dbReference type="EMBL" id="KAK6325177.1"/>
    </source>
</evidence>
<dbReference type="EMBL" id="JAGTTL010000003">
    <property type="protein sequence ID" value="KAK6325177.1"/>
    <property type="molecule type" value="Genomic_DNA"/>
</dbReference>
<dbReference type="InterPro" id="IPR011604">
    <property type="entry name" value="PDDEXK-like_dom_sf"/>
</dbReference>
<dbReference type="InterPro" id="IPR051703">
    <property type="entry name" value="NF-kappa-B_Signaling_Reg"/>
</dbReference>
<protein>
    <recommendedName>
        <fullName evidence="1">YqaJ viral recombinase domain-containing protein</fullName>
    </recommendedName>
</protein>
<sequence length="171" mass="18679">MATGMNVQESGFWVLGSGILGASPDGLVGTTAVVEVKCPYGAGMSKDLYIKEGGSYSLREVQEQLHITGRDTYFFVVWTTKASIPIQGDDLWQTPIAPPESNVNPSDIEQVREKKYRVKGTTPGQTYTVDMELCTCPVGHTGAPCKQQASVVLVQIYKCLSSNFLPEDNRR</sequence>
<dbReference type="PANTHER" id="PTHR46609">
    <property type="entry name" value="EXONUCLEASE, PHAGE-TYPE/RECB, C-TERMINAL DOMAIN-CONTAINING PROTEIN"/>
    <property type="match status" value="1"/>
</dbReference>
<dbReference type="InterPro" id="IPR011335">
    <property type="entry name" value="Restrct_endonuc-II-like"/>
</dbReference>
<feature type="domain" description="YqaJ viral recombinase" evidence="1">
    <location>
        <begin position="2"/>
        <end position="70"/>
    </location>
</feature>
<evidence type="ECO:0000259" key="1">
    <source>
        <dbReference type="Pfam" id="PF09588"/>
    </source>
</evidence>
<gene>
    <name evidence="2" type="ORF">J4Q44_G00045190</name>
</gene>
<comment type="caution">
    <text evidence="2">The sequence shown here is derived from an EMBL/GenBank/DDBJ whole genome shotgun (WGS) entry which is preliminary data.</text>
</comment>
<organism evidence="2 3">
    <name type="scientific">Coregonus suidteri</name>
    <dbReference type="NCBI Taxonomy" id="861788"/>
    <lineage>
        <taxon>Eukaryota</taxon>
        <taxon>Metazoa</taxon>
        <taxon>Chordata</taxon>
        <taxon>Craniata</taxon>
        <taxon>Vertebrata</taxon>
        <taxon>Euteleostomi</taxon>
        <taxon>Actinopterygii</taxon>
        <taxon>Neopterygii</taxon>
        <taxon>Teleostei</taxon>
        <taxon>Protacanthopterygii</taxon>
        <taxon>Salmoniformes</taxon>
        <taxon>Salmonidae</taxon>
        <taxon>Coregoninae</taxon>
        <taxon>Coregonus</taxon>
    </lineage>
</organism>
<keyword evidence="3" id="KW-1185">Reference proteome</keyword>
<dbReference type="Pfam" id="PF09588">
    <property type="entry name" value="YqaJ"/>
    <property type="match status" value="1"/>
</dbReference>
<accession>A0AAN8RF55</accession>
<name>A0AAN8RF55_9TELE</name>
<dbReference type="SUPFAM" id="SSF52980">
    <property type="entry name" value="Restriction endonuclease-like"/>
    <property type="match status" value="1"/>
</dbReference>
<dbReference type="Proteomes" id="UP001356427">
    <property type="component" value="Unassembled WGS sequence"/>
</dbReference>
<dbReference type="AlphaFoldDB" id="A0AAN8RF55"/>